<dbReference type="InterPro" id="IPR011178">
    <property type="entry name" value="Amyloid_glyco_Cu-bd"/>
</dbReference>
<dbReference type="PRINTS" id="PR00203">
    <property type="entry name" value="AMYLOIDA4"/>
</dbReference>
<feature type="compositionally biased region" description="Basic and acidic residues" evidence="9">
    <location>
        <begin position="662"/>
        <end position="671"/>
    </location>
</feature>
<keyword evidence="15" id="KW-1185">Reference proteome</keyword>
<dbReference type="Pfam" id="PF12925">
    <property type="entry name" value="APP_E2"/>
    <property type="match status" value="1"/>
</dbReference>
<dbReference type="InterPro" id="IPR015849">
    <property type="entry name" value="Amyloid_glyco_heparin-bd"/>
</dbReference>
<dbReference type="OrthoDB" id="6147836at2759"/>
<evidence type="ECO:0000256" key="10">
    <source>
        <dbReference type="SAM" id="Phobius"/>
    </source>
</evidence>
<dbReference type="RefSeq" id="XP_038066150.1">
    <property type="nucleotide sequence ID" value="XM_038210222.1"/>
</dbReference>
<dbReference type="GO" id="GO:0007409">
    <property type="term" value="P:axonogenesis"/>
    <property type="evidence" value="ECO:0007669"/>
    <property type="project" value="TreeGrafter"/>
</dbReference>
<dbReference type="InterPro" id="IPR036669">
    <property type="entry name" value="Amyloid_Cu-bd_sf"/>
</dbReference>
<dbReference type="OMA" id="ANWTNEH"/>
<dbReference type="AlphaFoldDB" id="A0A914AQ30"/>
<dbReference type="InterPro" id="IPR036454">
    <property type="entry name" value="Amyloid_glyco_heparin-bd_sf"/>
</dbReference>
<sequence length="762" mass="85070">MAKTMSLTLICLTALYSVSIAAYVEAVAGVFDITRGHILPQVTMRCGFLNKHMDLVTGQWVDGDMASPCDVSKNAVLDYCRQVYSDLEVNNIEDSNEEVEISHWCPMDAPDIPEGCTETFTVLTYTCLVGDFESKALMVPKGCGFEHIHDSESCKPKSELHSLADKQCAATDKIVRDYGMLLPCRDEVDLFTGVEFVCCPPRPKPVPAAEVPEEVEQAPPKPHAAEPKPDVEPVKPVEPVEEQAPETDPEVQAQTDPIPDDPYFHQLPEDEEERDAYEDAKQRLEEQEDHKRTQVMQQWQEAQDQYAALKKTDPKGAEAMKKGMMARFDDTMAELEISARNEHEQLRVVHQHRVSSRLSDQRTRAEQYFAESLRDEPPKTKKVLHALQKYSKAIQRDRQHVMNIYKHLVATDPARAELERPDTVRRLHDMDASLQDCLEMLQKAPEVYAEIQNKVENLLAASKSPEDIAFLQSMETALSMATQTEDQDDTEEDEDEVDPQPEVIPLPPKKTAKKTKPVKAGVKKPVIAEILPPFGKVPSGRKVPDVPDLPMVVAQVEAEEPEEVEEPVAVKGEALPAVKIVSAEAPETEEQQQQQPALEEQNAPPKKQLPIIAVKPLDQYRDDEVDSQTPQQPEQEESASPAKPILVAKKQPQKTQKAAASKMDKGTEFRPKSSSSIDNSVSQKSLKYGATPALAFGLACGVLAVATVMVVAVVLVRRKARRVPVNHGFTEIDPNMTVEQRHIAAMQANGYENPTYKYFEMQ</sequence>
<name>A0A914AQ30_PATMI</name>
<dbReference type="GO" id="GO:0016020">
    <property type="term" value="C:membrane"/>
    <property type="evidence" value="ECO:0007669"/>
    <property type="project" value="UniProtKB-SubCell"/>
</dbReference>
<dbReference type="GeneID" id="119736196"/>
<evidence type="ECO:0008006" key="16">
    <source>
        <dbReference type="Google" id="ProtNLM"/>
    </source>
</evidence>
<feature type="domain" description="E1" evidence="12">
    <location>
        <begin position="36"/>
        <end position="201"/>
    </location>
</feature>
<evidence type="ECO:0000259" key="13">
    <source>
        <dbReference type="PROSITE" id="PS51870"/>
    </source>
</evidence>
<dbReference type="InterPro" id="IPR019745">
    <property type="entry name" value="Amyloid_glyco_intracell_CS"/>
</dbReference>
<dbReference type="GO" id="GO:0046914">
    <property type="term" value="F:transition metal ion binding"/>
    <property type="evidence" value="ECO:0007669"/>
    <property type="project" value="InterPro"/>
</dbReference>
<evidence type="ECO:0000256" key="4">
    <source>
        <dbReference type="ARBA" id="ARBA00022989"/>
    </source>
</evidence>
<evidence type="ECO:0000256" key="8">
    <source>
        <dbReference type="PROSITE-ProRule" id="PRU01217"/>
    </source>
</evidence>
<feature type="region of interest" description="Disordered" evidence="9">
    <location>
        <begin position="207"/>
        <end position="289"/>
    </location>
</feature>
<dbReference type="SUPFAM" id="SSF89811">
    <property type="entry name" value="Amyloid beta a4 protein copper binding domain (domain 2)"/>
    <property type="match status" value="1"/>
</dbReference>
<evidence type="ECO:0000259" key="12">
    <source>
        <dbReference type="PROSITE" id="PS51869"/>
    </source>
</evidence>
<feature type="domain" description="E2" evidence="13">
    <location>
        <begin position="259"/>
        <end position="458"/>
    </location>
</feature>
<dbReference type="InterPro" id="IPR019543">
    <property type="entry name" value="APP_amyloid_C"/>
</dbReference>
<protein>
    <recommendedName>
        <fullName evidence="16">Amyloid-beta-like protein</fullName>
    </recommendedName>
</protein>
<evidence type="ECO:0000313" key="14">
    <source>
        <dbReference type="EnsemblMetazoa" id="XP_038066150.1"/>
    </source>
</evidence>
<dbReference type="InterPro" id="IPR024329">
    <property type="entry name" value="Amyloid_glyco_E2_domain"/>
</dbReference>
<dbReference type="RefSeq" id="XP_038066151.1">
    <property type="nucleotide sequence ID" value="XM_038210223.1"/>
</dbReference>
<dbReference type="GO" id="GO:0007417">
    <property type="term" value="P:central nervous system development"/>
    <property type="evidence" value="ECO:0007669"/>
    <property type="project" value="TreeGrafter"/>
</dbReference>
<evidence type="ECO:0000313" key="15">
    <source>
        <dbReference type="Proteomes" id="UP000887568"/>
    </source>
</evidence>
<dbReference type="InterPro" id="IPR019744">
    <property type="entry name" value="APP_CUBD_CS"/>
</dbReference>
<keyword evidence="7" id="KW-0325">Glycoprotein</keyword>
<dbReference type="InterPro" id="IPR008155">
    <property type="entry name" value="Amyloid_glyco"/>
</dbReference>
<comment type="subcellular location">
    <subcellularLocation>
        <location evidence="1">Membrane</location>
        <topology evidence="1">Single-pass type I membrane protein</topology>
    </subcellularLocation>
</comment>
<dbReference type="EnsemblMetazoa" id="XM_038210222.1">
    <property type="protein sequence ID" value="XP_038066150.1"/>
    <property type="gene ID" value="LOC119736196"/>
</dbReference>
<feature type="compositionally biased region" description="Basic and acidic residues" evidence="9">
    <location>
        <begin position="223"/>
        <end position="235"/>
    </location>
</feature>
<keyword evidence="5 10" id="KW-0472">Membrane</keyword>
<dbReference type="Gene3D" id="3.30.1490.140">
    <property type="entry name" value="Amyloidogenic glycoprotein, copper-binding domain"/>
    <property type="match status" value="1"/>
</dbReference>
<keyword evidence="4 10" id="KW-1133">Transmembrane helix</keyword>
<keyword evidence="3 11" id="KW-0732">Signal</keyword>
<dbReference type="PANTHER" id="PTHR23103:SF15">
    <property type="entry name" value="AMYLOID-BETA-LIKE PROTEIN"/>
    <property type="match status" value="1"/>
</dbReference>
<dbReference type="PANTHER" id="PTHR23103">
    <property type="entry name" value="ALZHEIMER'S DISEASE BETA-AMYLOID RELATED"/>
    <property type="match status" value="1"/>
</dbReference>
<dbReference type="Gene3D" id="2.30.29.30">
    <property type="entry name" value="Pleckstrin-homology domain (PH domain)/Phosphotyrosine-binding domain (PTB)"/>
    <property type="match status" value="1"/>
</dbReference>
<dbReference type="Proteomes" id="UP000887568">
    <property type="component" value="Unplaced"/>
</dbReference>
<dbReference type="Gene3D" id="3.90.570.10">
    <property type="entry name" value="Amyloidogenic glycoprotein, heparin-binding domain"/>
    <property type="match status" value="1"/>
</dbReference>
<feature type="compositionally biased region" description="Basic and acidic residues" evidence="9">
    <location>
        <begin position="277"/>
        <end position="289"/>
    </location>
</feature>
<evidence type="ECO:0000256" key="5">
    <source>
        <dbReference type="ARBA" id="ARBA00023136"/>
    </source>
</evidence>
<dbReference type="Pfam" id="PF12924">
    <property type="entry name" value="APP_Cu_bd"/>
    <property type="match status" value="1"/>
</dbReference>
<proteinExistence type="inferred from homology"/>
<feature type="region of interest" description="GFLD subdomain" evidence="8">
    <location>
        <begin position="36"/>
        <end position="133"/>
    </location>
</feature>
<feature type="compositionally biased region" description="Acidic residues" evidence="9">
    <location>
        <begin position="239"/>
        <end position="249"/>
    </location>
</feature>
<dbReference type="Gene3D" id="1.20.120.770">
    <property type="entry name" value="Amyloid precursor protein, E2 domain"/>
    <property type="match status" value="1"/>
</dbReference>
<dbReference type="SMART" id="SM00006">
    <property type="entry name" value="A4_EXTRA"/>
    <property type="match status" value="1"/>
</dbReference>
<organism evidence="14 15">
    <name type="scientific">Patiria miniata</name>
    <name type="common">Bat star</name>
    <name type="synonym">Asterina miniata</name>
    <dbReference type="NCBI Taxonomy" id="46514"/>
    <lineage>
        <taxon>Eukaryota</taxon>
        <taxon>Metazoa</taxon>
        <taxon>Echinodermata</taxon>
        <taxon>Eleutherozoa</taxon>
        <taxon>Asterozoa</taxon>
        <taxon>Asteroidea</taxon>
        <taxon>Valvatacea</taxon>
        <taxon>Valvatida</taxon>
        <taxon>Asterinidae</taxon>
        <taxon>Patiria</taxon>
    </lineage>
</organism>
<feature type="compositionally biased region" description="Low complexity" evidence="9">
    <location>
        <begin position="591"/>
        <end position="605"/>
    </location>
</feature>
<feature type="region of interest" description="Disordered" evidence="9">
    <location>
        <begin position="481"/>
        <end position="517"/>
    </location>
</feature>
<feature type="disulfide bond" evidence="8">
    <location>
        <begin position="154"/>
        <end position="184"/>
    </location>
</feature>
<feature type="region of interest" description="Disordered" evidence="9">
    <location>
        <begin position="621"/>
        <end position="679"/>
    </location>
</feature>
<feature type="disulfide bond" evidence="8">
    <location>
        <begin position="46"/>
        <end position="69"/>
    </location>
</feature>
<feature type="signal peptide" evidence="11">
    <location>
        <begin position="1"/>
        <end position="21"/>
    </location>
</feature>
<reference evidence="14" key="1">
    <citation type="submission" date="2022-11" db="UniProtKB">
        <authorList>
            <consortium name="EnsemblMetazoa"/>
        </authorList>
    </citation>
    <scope>IDENTIFICATION</scope>
</reference>
<evidence type="ECO:0000256" key="2">
    <source>
        <dbReference type="ARBA" id="ARBA00022692"/>
    </source>
</evidence>
<evidence type="ECO:0000256" key="9">
    <source>
        <dbReference type="SAM" id="MobiDB-lite"/>
    </source>
</evidence>
<dbReference type="PROSITE" id="PS51869">
    <property type="entry name" value="APP_E1"/>
    <property type="match status" value="1"/>
</dbReference>
<dbReference type="PROSITE" id="PS00320">
    <property type="entry name" value="APP_INTRA"/>
    <property type="match status" value="1"/>
</dbReference>
<dbReference type="CTD" id="333"/>
<dbReference type="PROSITE" id="PS00319">
    <property type="entry name" value="APP_CUBD"/>
    <property type="match status" value="1"/>
</dbReference>
<keyword evidence="2 10" id="KW-0812">Transmembrane</keyword>
<evidence type="ECO:0000256" key="7">
    <source>
        <dbReference type="ARBA" id="ARBA00023180"/>
    </source>
</evidence>
<dbReference type="GO" id="GO:0008201">
    <property type="term" value="F:heparin binding"/>
    <property type="evidence" value="ECO:0007669"/>
    <property type="project" value="UniProtKB-UniRule"/>
</dbReference>
<dbReference type="SUPFAM" id="SSF56491">
    <property type="entry name" value="A heparin-binding domain"/>
    <property type="match status" value="1"/>
</dbReference>
<evidence type="ECO:0000256" key="3">
    <source>
        <dbReference type="ARBA" id="ARBA00022729"/>
    </source>
</evidence>
<evidence type="ECO:0000256" key="1">
    <source>
        <dbReference type="ARBA" id="ARBA00004479"/>
    </source>
</evidence>
<dbReference type="InterPro" id="IPR011993">
    <property type="entry name" value="PH-like_dom_sf"/>
</dbReference>
<dbReference type="SUPFAM" id="SSF109843">
    <property type="entry name" value="CAPPD, an extracellular domain of amyloid beta A4 protein"/>
    <property type="match status" value="1"/>
</dbReference>
<feature type="compositionally biased region" description="Acidic residues" evidence="9">
    <location>
        <begin position="485"/>
        <end position="499"/>
    </location>
</feature>
<dbReference type="Pfam" id="PF02177">
    <property type="entry name" value="APP_N"/>
    <property type="match status" value="1"/>
</dbReference>
<dbReference type="PROSITE" id="PS51870">
    <property type="entry name" value="APP_E2"/>
    <property type="match status" value="1"/>
</dbReference>
<feature type="chain" id="PRO_5038324127" description="Amyloid-beta-like protein" evidence="11">
    <location>
        <begin position="22"/>
        <end position="762"/>
    </location>
</feature>
<dbReference type="InterPro" id="IPR008154">
    <property type="entry name" value="Amyloid_glyco_extra"/>
</dbReference>
<comment type="similarity">
    <text evidence="8">Belongs to the APP family.</text>
</comment>
<feature type="compositionally biased region" description="Low complexity" evidence="9">
    <location>
        <begin position="630"/>
        <end position="660"/>
    </location>
</feature>
<feature type="transmembrane region" description="Helical" evidence="10">
    <location>
        <begin position="693"/>
        <end position="716"/>
    </location>
</feature>
<accession>A0A914AQ30</accession>
<feature type="region of interest" description="Disordered" evidence="9">
    <location>
        <begin position="580"/>
        <end position="609"/>
    </location>
</feature>
<dbReference type="EnsemblMetazoa" id="XM_038210223.1">
    <property type="protein sequence ID" value="XP_038066151.1"/>
    <property type="gene ID" value="LOC119736196"/>
</dbReference>
<feature type="region of interest" description="CuBD subdomain" evidence="8">
    <location>
        <begin position="141"/>
        <end position="201"/>
    </location>
</feature>
<keyword evidence="6 8" id="KW-1015">Disulfide bond</keyword>
<dbReference type="InterPro" id="IPR036176">
    <property type="entry name" value="E2_sf"/>
</dbReference>
<comment type="caution">
    <text evidence="8">Lacks conserved residue(s) required for the propagation of feature annotation.</text>
</comment>
<dbReference type="Pfam" id="PF10515">
    <property type="entry name" value="APP_amyloid"/>
    <property type="match status" value="1"/>
</dbReference>
<evidence type="ECO:0000256" key="11">
    <source>
        <dbReference type="SAM" id="SignalP"/>
    </source>
</evidence>
<evidence type="ECO:0000256" key="6">
    <source>
        <dbReference type="ARBA" id="ARBA00023157"/>
    </source>
</evidence>